<reference evidence="2" key="1">
    <citation type="submission" date="2021-01" db="EMBL/GenBank/DDBJ databases">
        <authorList>
            <person name="Corre E."/>
            <person name="Pelletier E."/>
            <person name="Niang G."/>
            <person name="Scheremetjew M."/>
            <person name="Finn R."/>
            <person name="Kale V."/>
            <person name="Holt S."/>
            <person name="Cochrane G."/>
            <person name="Meng A."/>
            <person name="Brown T."/>
            <person name="Cohen L."/>
        </authorList>
    </citation>
    <scope>NUCLEOTIDE SEQUENCE</scope>
    <source>
        <strain evidence="2">ECT3854</strain>
    </source>
</reference>
<feature type="region of interest" description="Disordered" evidence="1">
    <location>
        <begin position="202"/>
        <end position="221"/>
    </location>
</feature>
<dbReference type="AlphaFoldDB" id="A0A7S1CWG0"/>
<dbReference type="EMBL" id="HBFW01000260">
    <property type="protein sequence ID" value="CAD8929145.1"/>
    <property type="molecule type" value="Transcribed_RNA"/>
</dbReference>
<protein>
    <submittedName>
        <fullName evidence="2">Uncharacterized protein</fullName>
    </submittedName>
</protein>
<accession>A0A7S1CWG0</accession>
<proteinExistence type="predicted"/>
<gene>
    <name evidence="2" type="ORF">CTEN0397_LOCUS162</name>
</gene>
<feature type="compositionally biased region" description="Basic and acidic residues" evidence="1">
    <location>
        <begin position="1"/>
        <end position="14"/>
    </location>
</feature>
<evidence type="ECO:0000313" key="2">
    <source>
        <dbReference type="EMBL" id="CAD8929145.1"/>
    </source>
</evidence>
<name>A0A7S1CWG0_CYCTE</name>
<feature type="region of interest" description="Disordered" evidence="1">
    <location>
        <begin position="1"/>
        <end position="23"/>
    </location>
</feature>
<sequence>MFVVDDKPSLKKPETSTPSLLEEPKHRHTTLNSIIMLSRVSKIRTTTSRVALVGRHHQQQQQQQHVVALQRFLATSSAPQPKSESSTSIVDFMESLKEFRNGNQDCCMTEEQIKESLESFQNTIREARLSIVDCKEMAPTAMSFVEETKDAADAVDNAFAAYADLLDELRGADMEHQSKYNALRQGICETVKGLRRELGELTTTTNNNDNTTTATTTKESQ</sequence>
<organism evidence="2">
    <name type="scientific">Cyclophora tenuis</name>
    <name type="common">Marine diatom</name>
    <dbReference type="NCBI Taxonomy" id="216820"/>
    <lineage>
        <taxon>Eukaryota</taxon>
        <taxon>Sar</taxon>
        <taxon>Stramenopiles</taxon>
        <taxon>Ochrophyta</taxon>
        <taxon>Bacillariophyta</taxon>
        <taxon>Fragilariophyceae</taxon>
        <taxon>Fragilariophycidae</taxon>
        <taxon>Cyclophorales</taxon>
        <taxon>Cyclophoraceae</taxon>
        <taxon>Cyclophora</taxon>
    </lineage>
</organism>
<evidence type="ECO:0000256" key="1">
    <source>
        <dbReference type="SAM" id="MobiDB-lite"/>
    </source>
</evidence>